<reference evidence="1 2" key="1">
    <citation type="submission" date="2020-08" db="EMBL/GenBank/DDBJ databases">
        <title>Cohnella phylogeny.</title>
        <authorList>
            <person name="Dunlap C."/>
        </authorList>
    </citation>
    <scope>NUCLEOTIDE SEQUENCE [LARGE SCALE GENOMIC DNA]</scope>
    <source>
        <strain evidence="1 2">DSM 25241</strain>
    </source>
</reference>
<comment type="caution">
    <text evidence="1">The sequence shown here is derived from an EMBL/GenBank/DDBJ whole genome shotgun (WGS) entry which is preliminary data.</text>
</comment>
<dbReference type="PROSITE" id="PS51257">
    <property type="entry name" value="PROKAR_LIPOPROTEIN"/>
    <property type="match status" value="1"/>
</dbReference>
<evidence type="ECO:0000313" key="2">
    <source>
        <dbReference type="Proteomes" id="UP000535838"/>
    </source>
</evidence>
<name>A0A841T5L1_9BACL</name>
<gene>
    <name evidence="1" type="ORF">H7B67_25985</name>
</gene>
<dbReference type="Proteomes" id="UP000535838">
    <property type="component" value="Unassembled WGS sequence"/>
</dbReference>
<organism evidence="1 2">
    <name type="scientific">Cohnella thailandensis</name>
    <dbReference type="NCBI Taxonomy" id="557557"/>
    <lineage>
        <taxon>Bacteria</taxon>
        <taxon>Bacillati</taxon>
        <taxon>Bacillota</taxon>
        <taxon>Bacilli</taxon>
        <taxon>Bacillales</taxon>
        <taxon>Paenibacillaceae</taxon>
        <taxon>Cohnella</taxon>
    </lineage>
</organism>
<dbReference type="AlphaFoldDB" id="A0A841T5L1"/>
<keyword evidence="2" id="KW-1185">Reference proteome</keyword>
<proteinExistence type="predicted"/>
<dbReference type="EMBL" id="JACJVQ010000024">
    <property type="protein sequence ID" value="MBB6637588.1"/>
    <property type="molecule type" value="Genomic_DNA"/>
</dbReference>
<dbReference type="RefSeq" id="WP_185122799.1">
    <property type="nucleotide sequence ID" value="NZ_JACJVQ010000024.1"/>
</dbReference>
<evidence type="ECO:0008006" key="3">
    <source>
        <dbReference type="Google" id="ProtNLM"/>
    </source>
</evidence>
<accession>A0A841T5L1</accession>
<evidence type="ECO:0000313" key="1">
    <source>
        <dbReference type="EMBL" id="MBB6637588.1"/>
    </source>
</evidence>
<sequence length="147" mass="16249">MRKMKRFCMLLPVFFLFLTGCQEKEANTIVKEASVDSITLRVKVDKAADSEIKVHTELVNTGETSLEIIHADPMVGVAIGSHAAKPEIVTSFVGIKKILSKEEAYHFDADKSFVIQSGDEVLYTKASFSIGAELRTIELEIDLDEIG</sequence>
<protein>
    <recommendedName>
        <fullName evidence="3">Intracellular proteinase inhibitor BsuPI domain-containing protein</fullName>
    </recommendedName>
</protein>